<dbReference type="EMBL" id="MN739207">
    <property type="protein sequence ID" value="QHS93575.1"/>
    <property type="molecule type" value="Genomic_DNA"/>
</dbReference>
<dbReference type="AlphaFoldDB" id="A0A6C0BMF8"/>
<sequence>MCDKCAPTPKPGLTFCCMCYMFRCKACGLNQLCPAVDLLKGFPISWLLPELQQIVAAYAHPTCFENIETLLHISAADIDELSVKITPWNKYD</sequence>
<reference evidence="1" key="1">
    <citation type="journal article" date="2020" name="Nature">
        <title>Giant virus diversity and host interactions through global metagenomics.</title>
        <authorList>
            <person name="Schulz F."/>
            <person name="Roux S."/>
            <person name="Paez-Espino D."/>
            <person name="Jungbluth S."/>
            <person name="Walsh D.A."/>
            <person name="Denef V.J."/>
            <person name="McMahon K.D."/>
            <person name="Konstantinidis K.T."/>
            <person name="Eloe-Fadrosh E.A."/>
            <person name="Kyrpides N.C."/>
            <person name="Woyke T."/>
        </authorList>
    </citation>
    <scope>NUCLEOTIDE SEQUENCE</scope>
    <source>
        <strain evidence="1">GVMAG-M-3300018080-19</strain>
    </source>
</reference>
<evidence type="ECO:0000313" key="1">
    <source>
        <dbReference type="EMBL" id="QHS93575.1"/>
    </source>
</evidence>
<proteinExistence type="predicted"/>
<organism evidence="1">
    <name type="scientific">viral metagenome</name>
    <dbReference type="NCBI Taxonomy" id="1070528"/>
    <lineage>
        <taxon>unclassified sequences</taxon>
        <taxon>metagenomes</taxon>
        <taxon>organismal metagenomes</taxon>
    </lineage>
</organism>
<name>A0A6C0BMF8_9ZZZZ</name>
<accession>A0A6C0BMF8</accession>
<protein>
    <submittedName>
        <fullName evidence="1">Uncharacterized protein</fullName>
    </submittedName>
</protein>